<name>A0A5J4QGH0_9EUKA</name>
<proteinExistence type="predicted"/>
<evidence type="ECO:0000313" key="1">
    <source>
        <dbReference type="EMBL" id="KAA6320359.1"/>
    </source>
</evidence>
<gene>
    <name evidence="1" type="ORF">EZS28_054695</name>
</gene>
<organism evidence="1 2">
    <name type="scientific">Streblomastix strix</name>
    <dbReference type="NCBI Taxonomy" id="222440"/>
    <lineage>
        <taxon>Eukaryota</taxon>
        <taxon>Metamonada</taxon>
        <taxon>Preaxostyla</taxon>
        <taxon>Oxymonadida</taxon>
        <taxon>Streblomastigidae</taxon>
        <taxon>Streblomastix</taxon>
    </lineage>
</organism>
<comment type="caution">
    <text evidence="1">The sequence shown here is derived from an EMBL/GenBank/DDBJ whole genome shotgun (WGS) entry which is preliminary data.</text>
</comment>
<dbReference type="Proteomes" id="UP000324800">
    <property type="component" value="Unassembled WGS sequence"/>
</dbReference>
<dbReference type="AlphaFoldDB" id="A0A5J4QGH0"/>
<protein>
    <submittedName>
        <fullName evidence="1">Uncharacterized protein</fullName>
    </submittedName>
</protein>
<dbReference type="EMBL" id="SNRW01045574">
    <property type="protein sequence ID" value="KAA6320359.1"/>
    <property type="molecule type" value="Genomic_DNA"/>
</dbReference>
<accession>A0A5J4QGH0</accession>
<reference evidence="1 2" key="1">
    <citation type="submission" date="2019-03" db="EMBL/GenBank/DDBJ databases">
        <title>Single cell metagenomics reveals metabolic interactions within the superorganism composed of flagellate Streblomastix strix and complex community of Bacteroidetes bacteria on its surface.</title>
        <authorList>
            <person name="Treitli S.C."/>
            <person name="Kolisko M."/>
            <person name="Husnik F."/>
            <person name="Keeling P."/>
            <person name="Hampl V."/>
        </authorList>
    </citation>
    <scope>NUCLEOTIDE SEQUENCE [LARGE SCALE GENOMIC DNA]</scope>
    <source>
        <strain evidence="1">ST1C</strain>
    </source>
</reference>
<feature type="non-terminal residue" evidence="1">
    <location>
        <position position="73"/>
    </location>
</feature>
<sequence length="73" mass="8482">MSAALRACTILLEERTGLSLQFILRQRFLEDVKRCVKEWNVEDSLLSLINEESIEDSEGLQWKTRLLKLSTLT</sequence>
<evidence type="ECO:0000313" key="2">
    <source>
        <dbReference type="Proteomes" id="UP000324800"/>
    </source>
</evidence>